<comment type="caution">
    <text evidence="3">The sequence shown here is derived from an EMBL/GenBank/DDBJ whole genome shotgun (WGS) entry which is preliminary data.</text>
</comment>
<dbReference type="CDD" id="cd09917">
    <property type="entry name" value="F-box_SF"/>
    <property type="match status" value="1"/>
</dbReference>
<reference evidence="3" key="1">
    <citation type="journal article" date="2020" name="Nat. Commun.">
        <title>Large-scale genome sequencing of mycorrhizal fungi provides insights into the early evolution of symbiotic traits.</title>
        <authorList>
            <person name="Miyauchi S."/>
            <person name="Kiss E."/>
            <person name="Kuo A."/>
            <person name="Drula E."/>
            <person name="Kohler A."/>
            <person name="Sanchez-Garcia M."/>
            <person name="Morin E."/>
            <person name="Andreopoulos B."/>
            <person name="Barry K.W."/>
            <person name="Bonito G."/>
            <person name="Buee M."/>
            <person name="Carver A."/>
            <person name="Chen C."/>
            <person name="Cichocki N."/>
            <person name="Clum A."/>
            <person name="Culley D."/>
            <person name="Crous P.W."/>
            <person name="Fauchery L."/>
            <person name="Girlanda M."/>
            <person name="Hayes R.D."/>
            <person name="Keri Z."/>
            <person name="LaButti K."/>
            <person name="Lipzen A."/>
            <person name="Lombard V."/>
            <person name="Magnuson J."/>
            <person name="Maillard F."/>
            <person name="Murat C."/>
            <person name="Nolan M."/>
            <person name="Ohm R.A."/>
            <person name="Pangilinan J."/>
            <person name="Pereira M.F."/>
            <person name="Perotto S."/>
            <person name="Peter M."/>
            <person name="Pfister S."/>
            <person name="Riley R."/>
            <person name="Sitrit Y."/>
            <person name="Stielow J.B."/>
            <person name="Szollosi G."/>
            <person name="Zifcakova L."/>
            <person name="Stursova M."/>
            <person name="Spatafora J.W."/>
            <person name="Tedersoo L."/>
            <person name="Vaario L.M."/>
            <person name="Yamada A."/>
            <person name="Yan M."/>
            <person name="Wang P."/>
            <person name="Xu J."/>
            <person name="Bruns T."/>
            <person name="Baldrian P."/>
            <person name="Vilgalys R."/>
            <person name="Dunand C."/>
            <person name="Henrissat B."/>
            <person name="Grigoriev I.V."/>
            <person name="Hibbett D."/>
            <person name="Nagy L.G."/>
            <person name="Martin F.M."/>
        </authorList>
    </citation>
    <scope>NUCLEOTIDE SEQUENCE</scope>
    <source>
        <strain evidence="3">UH-Tt-Lm1</strain>
    </source>
</reference>
<feature type="signal peptide" evidence="1">
    <location>
        <begin position="1"/>
        <end position="21"/>
    </location>
</feature>
<dbReference type="Gene3D" id="1.20.1280.50">
    <property type="match status" value="1"/>
</dbReference>
<reference evidence="3" key="2">
    <citation type="submission" date="2020-11" db="EMBL/GenBank/DDBJ databases">
        <authorList>
            <consortium name="DOE Joint Genome Institute"/>
            <person name="Kuo A."/>
            <person name="Miyauchi S."/>
            <person name="Kiss E."/>
            <person name="Drula E."/>
            <person name="Kohler A."/>
            <person name="Sanchez-Garcia M."/>
            <person name="Andreopoulos B."/>
            <person name="Barry K.W."/>
            <person name="Bonito G."/>
            <person name="Buee M."/>
            <person name="Carver A."/>
            <person name="Chen C."/>
            <person name="Cichocki N."/>
            <person name="Clum A."/>
            <person name="Culley D."/>
            <person name="Crous P.W."/>
            <person name="Fauchery L."/>
            <person name="Girlanda M."/>
            <person name="Hayes R."/>
            <person name="Keri Z."/>
            <person name="Labutti K."/>
            <person name="Lipzen A."/>
            <person name="Lombard V."/>
            <person name="Magnuson J."/>
            <person name="Maillard F."/>
            <person name="Morin E."/>
            <person name="Murat C."/>
            <person name="Nolan M."/>
            <person name="Ohm R."/>
            <person name="Pangilinan J."/>
            <person name="Pereira M."/>
            <person name="Perotto S."/>
            <person name="Peter M."/>
            <person name="Riley R."/>
            <person name="Sitrit Y."/>
            <person name="Stielow B."/>
            <person name="Szollosi G."/>
            <person name="Zifcakova L."/>
            <person name="Stursova M."/>
            <person name="Spatafora J.W."/>
            <person name="Tedersoo L."/>
            <person name="Vaario L.-M."/>
            <person name="Yamada A."/>
            <person name="Yan M."/>
            <person name="Wang P."/>
            <person name="Xu J."/>
            <person name="Bruns T."/>
            <person name="Baldrian P."/>
            <person name="Vilgalys R."/>
            <person name="Henrissat B."/>
            <person name="Grigoriev I.V."/>
            <person name="Hibbett D."/>
            <person name="Nagy L.G."/>
            <person name="Martin F.M."/>
        </authorList>
    </citation>
    <scope>NUCLEOTIDE SEQUENCE</scope>
    <source>
        <strain evidence="3">UH-Tt-Lm1</strain>
    </source>
</reference>
<name>A0A9P6H7Q4_9AGAM</name>
<dbReference type="AlphaFoldDB" id="A0A9P6H7Q4"/>
<dbReference type="Proteomes" id="UP000736335">
    <property type="component" value="Unassembled WGS sequence"/>
</dbReference>
<evidence type="ECO:0000259" key="2">
    <source>
        <dbReference type="PROSITE" id="PS50181"/>
    </source>
</evidence>
<keyword evidence="4" id="KW-1185">Reference proteome</keyword>
<organism evidence="3 4">
    <name type="scientific">Thelephora terrestris</name>
    <dbReference type="NCBI Taxonomy" id="56493"/>
    <lineage>
        <taxon>Eukaryota</taxon>
        <taxon>Fungi</taxon>
        <taxon>Dikarya</taxon>
        <taxon>Basidiomycota</taxon>
        <taxon>Agaricomycotina</taxon>
        <taxon>Agaricomycetes</taxon>
        <taxon>Thelephorales</taxon>
        <taxon>Thelephoraceae</taxon>
        <taxon>Thelephora</taxon>
    </lineage>
</organism>
<accession>A0A9P6H7Q4</accession>
<gene>
    <name evidence="3" type="ORF">BJ322DRAFT_1080000</name>
</gene>
<protein>
    <recommendedName>
        <fullName evidence="2">F-box domain-containing protein</fullName>
    </recommendedName>
</protein>
<dbReference type="InterPro" id="IPR001810">
    <property type="entry name" value="F-box_dom"/>
</dbReference>
<feature type="chain" id="PRO_5040205101" description="F-box domain-containing protein" evidence="1">
    <location>
        <begin position="22"/>
        <end position="500"/>
    </location>
</feature>
<dbReference type="Pfam" id="PF12937">
    <property type="entry name" value="F-box-like"/>
    <property type="match status" value="1"/>
</dbReference>
<evidence type="ECO:0000313" key="4">
    <source>
        <dbReference type="Proteomes" id="UP000736335"/>
    </source>
</evidence>
<dbReference type="EMBL" id="WIUZ02000014">
    <property type="protein sequence ID" value="KAF9781251.1"/>
    <property type="molecule type" value="Genomic_DNA"/>
</dbReference>
<evidence type="ECO:0000313" key="3">
    <source>
        <dbReference type="EMBL" id="KAF9781251.1"/>
    </source>
</evidence>
<proteinExistence type="predicted"/>
<dbReference type="OrthoDB" id="3145038at2759"/>
<feature type="domain" description="F-box" evidence="2">
    <location>
        <begin position="1"/>
        <end position="47"/>
    </location>
</feature>
<evidence type="ECO:0000256" key="1">
    <source>
        <dbReference type="SAM" id="SignalP"/>
    </source>
</evidence>
<keyword evidence="1" id="KW-0732">Signal</keyword>
<dbReference type="PROSITE" id="PS50181">
    <property type="entry name" value="FBOX"/>
    <property type="match status" value="1"/>
</dbReference>
<sequence>MATVTTLPLEVLLLIFRQLDTIDVVCLGMTCRDLHEYTQTHPVWLDQTQNHRRRKMALKRSISSPTTLTTEALKRFATLQEKLRIRWTRQPIPDNRRKMQFAARGTILLPGRLDLTFLPGGELVISIDESDGSILLHRIVLSGGHLSLVRLADLSRGQYHDGEDTRKKMLSTMTPHPVFCYARENSVYFFGITPEGGVNLETEFVVPDQSKLLWFSGQGRIAGIVFQTPGPESLVVIVSHLDYPGVTLEVQLPPDYRNSSGELPPFIIGPPEVVVGSWKVCFPTPHLAVIYCKECILGYTIPSFSSLPHGKQRLDGAPTWRLSGIMEEESEVFRDERFVEVLYDPSPPDPRFNIHLLHHLYDSNAQAHVGLITLNIDPSDPPSASGAPTYQRIVSRFPIEGLIATGSLHPEIYHSRTRLHSEGLSVWVSSLEDISFAQANREEEGRGSLYMFVSNHELEPDLEWEGVDLDEASGRVFIWGPAFRWMIPYETRIFVGELVS</sequence>
<dbReference type="SUPFAM" id="SSF81383">
    <property type="entry name" value="F-box domain"/>
    <property type="match status" value="1"/>
</dbReference>
<dbReference type="InterPro" id="IPR036047">
    <property type="entry name" value="F-box-like_dom_sf"/>
</dbReference>